<feature type="domain" description="AMP-activated protein kinase glycogen-binding" evidence="5">
    <location>
        <begin position="230"/>
        <end position="300"/>
    </location>
</feature>
<dbReference type="InterPro" id="IPR014756">
    <property type="entry name" value="Ig_E-set"/>
</dbReference>
<dbReference type="CDD" id="cd02859">
    <property type="entry name" value="E_set_AMPKbeta_like_N"/>
    <property type="match status" value="1"/>
</dbReference>
<evidence type="ECO:0000256" key="1">
    <source>
        <dbReference type="ARBA" id="ARBA00010926"/>
    </source>
</evidence>
<dbReference type="InterPro" id="IPR032640">
    <property type="entry name" value="AMPK1_CBM"/>
</dbReference>
<feature type="coiled-coil region" evidence="4">
    <location>
        <begin position="10"/>
        <end position="125"/>
    </location>
</feature>
<dbReference type="PANTHER" id="PTHR10343:SF84">
    <property type="entry name" value="5'-AMP-ACTIVATED PROTEIN KINASE SUBUNIT BETA-1"/>
    <property type="match status" value="1"/>
</dbReference>
<dbReference type="PANTHER" id="PTHR10343">
    <property type="entry name" value="5'-AMP-ACTIVATED PROTEIN KINASE , BETA SUBUNIT"/>
    <property type="match status" value="1"/>
</dbReference>
<protein>
    <recommendedName>
        <fullName evidence="3">5'-AMP-activated protein kinase subunit beta-1</fullName>
    </recommendedName>
</protein>
<evidence type="ECO:0000256" key="3">
    <source>
        <dbReference type="ARBA" id="ARBA00040010"/>
    </source>
</evidence>
<evidence type="ECO:0000256" key="4">
    <source>
        <dbReference type="SAM" id="Coils"/>
    </source>
</evidence>
<evidence type="ECO:0000313" key="6">
    <source>
        <dbReference type="Proteomes" id="UP000046393"/>
    </source>
</evidence>
<accession>A0A0N5APD8</accession>
<keyword evidence="4" id="KW-0175">Coiled coil</keyword>
<dbReference type="Pfam" id="PF16561">
    <property type="entry name" value="AMPK1_CBM"/>
    <property type="match status" value="1"/>
</dbReference>
<dbReference type="WBParaSite" id="SMUV_0000651101-mRNA-1">
    <property type="protein sequence ID" value="SMUV_0000651101-mRNA-1"/>
    <property type="gene ID" value="SMUV_0000651101"/>
</dbReference>
<evidence type="ECO:0000256" key="2">
    <source>
        <dbReference type="ARBA" id="ARBA00025180"/>
    </source>
</evidence>
<comment type="similarity">
    <text evidence="1">Belongs to the 5'-AMP-activated protein kinase beta subunit family.</text>
</comment>
<dbReference type="Gene3D" id="2.60.40.10">
    <property type="entry name" value="Immunoglobulins"/>
    <property type="match status" value="1"/>
</dbReference>
<dbReference type="InterPro" id="IPR013783">
    <property type="entry name" value="Ig-like_fold"/>
</dbReference>
<dbReference type="STRING" id="451379.A0A0N5APD8"/>
<keyword evidence="6" id="KW-1185">Reference proteome</keyword>
<proteinExistence type="inferred from homology"/>
<sequence>MLVDDVTEELIKASKKVYEKEELLKEKEAELSESLERCTWLEEDKRKMGEELWLAKERVANQDRELGDLHRQLDDERGESARLRNQIEEEKRKFAETGGVDYTKFQALKREMEEKELRLLDEKSKVEWHLGEVNQWWNDAKWRIGELEADVSHRQWLLDQANQKAYELDAELNGLRHFRDMATQKLDGTFLIRKQPLGERTRWRLAMWTNDSPEDLEQYRRVWFEITAPGAKVVTLSASFVNWECSLTCDCFDKDQGKFGVWVDIPPGRYEFRFVVDGNWTTCENYPVVPNDFGSLNNWRYIN</sequence>
<dbReference type="Proteomes" id="UP000046393">
    <property type="component" value="Unplaced"/>
</dbReference>
<dbReference type="InterPro" id="IPR050827">
    <property type="entry name" value="CRP1_MDG1_kinase"/>
</dbReference>
<name>A0A0N5APD8_9BILA</name>
<reference evidence="7" key="1">
    <citation type="submission" date="2017-02" db="UniProtKB">
        <authorList>
            <consortium name="WormBaseParasite"/>
        </authorList>
    </citation>
    <scope>IDENTIFICATION</scope>
</reference>
<evidence type="ECO:0000259" key="5">
    <source>
        <dbReference type="Pfam" id="PF16561"/>
    </source>
</evidence>
<organism evidence="6 7">
    <name type="scientific">Syphacia muris</name>
    <dbReference type="NCBI Taxonomy" id="451379"/>
    <lineage>
        <taxon>Eukaryota</taxon>
        <taxon>Metazoa</taxon>
        <taxon>Ecdysozoa</taxon>
        <taxon>Nematoda</taxon>
        <taxon>Chromadorea</taxon>
        <taxon>Rhabditida</taxon>
        <taxon>Spirurina</taxon>
        <taxon>Oxyuridomorpha</taxon>
        <taxon>Oxyuroidea</taxon>
        <taxon>Oxyuridae</taxon>
        <taxon>Syphacia</taxon>
    </lineage>
</organism>
<comment type="function">
    <text evidence="2">Non-catalytic subunit of AMP-activated protein kinase (AMPK), an energy sensor protein kinase that plays a key role in regulating cellular energy metabolism. In response to reduction of intracellular ATP levels, AMPK activates energy-producing pathways and inhibits energy-consuming processes: inhibits protein, carbohydrate and lipid biosynthesis, as well as cell growth and proliferation. AMPK acts via direct phosphorylation of metabolic enzymes, and by longer-term effects via phosphorylation of transcription regulators. Also acts as a regulator of cellular polarity by remodeling the actin cytoskeleton; probably by indirectly activating myosin. Beta non-catalytic subunit acts as a scaffold on which the AMPK complex assembles, via its C-terminus that bridges alpha (PRKAA1 or PRKAA2) and gamma subunits (PRKAG1, PRKAG2 or PRKAG3).</text>
</comment>
<dbReference type="AlphaFoldDB" id="A0A0N5APD8"/>
<dbReference type="SUPFAM" id="SSF81296">
    <property type="entry name" value="E set domains"/>
    <property type="match status" value="1"/>
</dbReference>
<evidence type="ECO:0000313" key="7">
    <source>
        <dbReference type="WBParaSite" id="SMUV_0000651101-mRNA-1"/>
    </source>
</evidence>